<dbReference type="GO" id="GO:0010181">
    <property type="term" value="F:FMN binding"/>
    <property type="evidence" value="ECO:0007669"/>
    <property type="project" value="InterPro"/>
</dbReference>
<feature type="domain" description="Flavin reductase like" evidence="3">
    <location>
        <begin position="22"/>
        <end position="170"/>
    </location>
</feature>
<name>A0AA42CLB0_9HYPH</name>
<dbReference type="PANTHER" id="PTHR30466">
    <property type="entry name" value="FLAVIN REDUCTASE"/>
    <property type="match status" value="1"/>
</dbReference>
<dbReference type="Gene3D" id="2.30.110.10">
    <property type="entry name" value="Electron Transport, Fmn-binding Protein, Chain A"/>
    <property type="match status" value="1"/>
</dbReference>
<dbReference type="InterPro" id="IPR002563">
    <property type="entry name" value="Flavin_Rdtase-like_dom"/>
</dbReference>
<dbReference type="Proteomes" id="UP001165667">
    <property type="component" value="Unassembled WGS sequence"/>
</dbReference>
<evidence type="ECO:0000313" key="5">
    <source>
        <dbReference type="Proteomes" id="UP001165667"/>
    </source>
</evidence>
<protein>
    <submittedName>
        <fullName evidence="4">Flavin reductase family protein</fullName>
    </submittedName>
</protein>
<keyword evidence="5" id="KW-1185">Reference proteome</keyword>
<keyword evidence="2" id="KW-0560">Oxidoreductase</keyword>
<proteinExistence type="inferred from homology"/>
<dbReference type="GO" id="GO:0042602">
    <property type="term" value="F:riboflavin reductase (NADPH) activity"/>
    <property type="evidence" value="ECO:0007669"/>
    <property type="project" value="TreeGrafter"/>
</dbReference>
<accession>A0AA42CLB0</accession>
<evidence type="ECO:0000313" key="4">
    <source>
        <dbReference type="EMBL" id="MCW6507115.1"/>
    </source>
</evidence>
<dbReference type="EMBL" id="JAMOIM010000002">
    <property type="protein sequence ID" value="MCW6507115.1"/>
    <property type="molecule type" value="Genomic_DNA"/>
</dbReference>
<evidence type="ECO:0000256" key="2">
    <source>
        <dbReference type="ARBA" id="ARBA00023002"/>
    </source>
</evidence>
<sequence length="174" mass="18509">MNFPLQTFERPHVDALSLKEAMRRLVGGVAVITAGIGEERTGLTATSAVSLSMDPPTMLICINRTSSSYPIILKRRHFCVNIVHADQAELAGRFAGINGIKGAARYDGADWITMGTGASGLVGALAVIDCEVEEIIERHSHGIVLGAVRDVRGELGDGNALVYGHGRFGNLNLL</sequence>
<dbReference type="AlphaFoldDB" id="A0AA42CLB0"/>
<dbReference type="SUPFAM" id="SSF50475">
    <property type="entry name" value="FMN-binding split barrel"/>
    <property type="match status" value="1"/>
</dbReference>
<comment type="caution">
    <text evidence="4">The sequence shown here is derived from an EMBL/GenBank/DDBJ whole genome shotgun (WGS) entry which is preliminary data.</text>
</comment>
<comment type="similarity">
    <text evidence="1">Belongs to the non-flavoprotein flavin reductase family.</text>
</comment>
<evidence type="ECO:0000259" key="3">
    <source>
        <dbReference type="SMART" id="SM00903"/>
    </source>
</evidence>
<reference evidence="4" key="1">
    <citation type="submission" date="2022-05" db="EMBL/GenBank/DDBJ databases">
        <authorList>
            <person name="Pankratov T."/>
        </authorList>
    </citation>
    <scope>NUCLEOTIDE SEQUENCE</scope>
    <source>
        <strain evidence="4">BP6-180914</strain>
    </source>
</reference>
<dbReference type="PANTHER" id="PTHR30466:SF11">
    <property type="entry name" value="FLAVIN-DEPENDENT MONOOXYGENASE, REDUCTASE SUBUNIT HSAB"/>
    <property type="match status" value="1"/>
</dbReference>
<dbReference type="InterPro" id="IPR050268">
    <property type="entry name" value="NADH-dep_flavin_reductase"/>
</dbReference>
<gene>
    <name evidence="4" type="ORF">M8523_03675</name>
</gene>
<organism evidence="4 5">
    <name type="scientific">Lichenifustis flavocetrariae</name>
    <dbReference type="NCBI Taxonomy" id="2949735"/>
    <lineage>
        <taxon>Bacteria</taxon>
        <taxon>Pseudomonadati</taxon>
        <taxon>Pseudomonadota</taxon>
        <taxon>Alphaproteobacteria</taxon>
        <taxon>Hyphomicrobiales</taxon>
        <taxon>Lichenihabitantaceae</taxon>
        <taxon>Lichenifustis</taxon>
    </lineage>
</organism>
<evidence type="ECO:0000256" key="1">
    <source>
        <dbReference type="ARBA" id="ARBA00008898"/>
    </source>
</evidence>
<dbReference type="Pfam" id="PF01613">
    <property type="entry name" value="Flavin_Reduct"/>
    <property type="match status" value="1"/>
</dbReference>
<dbReference type="SMART" id="SM00903">
    <property type="entry name" value="Flavin_Reduct"/>
    <property type="match status" value="1"/>
</dbReference>
<dbReference type="RefSeq" id="WP_282583486.1">
    <property type="nucleotide sequence ID" value="NZ_JAMOIM010000002.1"/>
</dbReference>
<dbReference type="InterPro" id="IPR012349">
    <property type="entry name" value="Split_barrel_FMN-bd"/>
</dbReference>